<keyword evidence="6" id="KW-0675">Receptor</keyword>
<dbReference type="PANTHER" id="PTHR47429">
    <property type="entry name" value="PROTEIN TWIN LOV 1"/>
    <property type="match status" value="1"/>
</dbReference>
<feature type="domain" description="PAS" evidence="8">
    <location>
        <begin position="123"/>
        <end position="195"/>
    </location>
</feature>
<accession>S8CH47</accession>
<reference evidence="10 11" key="1">
    <citation type="journal article" date="2013" name="BMC Genomics">
        <title>The miniature genome of a carnivorous plant Genlisea aurea contains a low number of genes and short non-coding sequences.</title>
        <authorList>
            <person name="Leushkin E.V."/>
            <person name="Sutormin R.A."/>
            <person name="Nabieva E.R."/>
            <person name="Penin A.A."/>
            <person name="Kondrashov A.S."/>
            <person name="Logacheva M.D."/>
        </authorList>
    </citation>
    <scope>NUCLEOTIDE SEQUENCE [LARGE SCALE GENOMIC DNA]</scope>
</reference>
<evidence type="ECO:0000256" key="1">
    <source>
        <dbReference type="ARBA" id="ARBA00022543"/>
    </source>
</evidence>
<keyword evidence="2" id="KW-0716">Sensory transduction</keyword>
<dbReference type="FunFam" id="3.30.450.20:FF:000036">
    <property type="entry name" value="Putative LOV domain-containing protein"/>
    <property type="match status" value="1"/>
</dbReference>
<feature type="region of interest" description="Disordered" evidence="7">
    <location>
        <begin position="1"/>
        <end position="26"/>
    </location>
</feature>
<keyword evidence="4" id="KW-0288">FMN</keyword>
<dbReference type="GO" id="GO:0009637">
    <property type="term" value="P:response to blue light"/>
    <property type="evidence" value="ECO:0007669"/>
    <property type="project" value="UniProtKB-ARBA"/>
</dbReference>
<dbReference type="Pfam" id="PF13426">
    <property type="entry name" value="PAS_9"/>
    <property type="match status" value="1"/>
</dbReference>
<name>S8CH47_9LAMI</name>
<evidence type="ECO:0000256" key="3">
    <source>
        <dbReference type="ARBA" id="ARBA00022630"/>
    </source>
</evidence>
<keyword evidence="1" id="KW-0600">Photoreceptor protein</keyword>
<proteinExistence type="predicted"/>
<feature type="domain" description="PAC" evidence="9">
    <location>
        <begin position="197"/>
        <end position="251"/>
    </location>
</feature>
<evidence type="ECO:0000256" key="4">
    <source>
        <dbReference type="ARBA" id="ARBA00022643"/>
    </source>
</evidence>
<dbReference type="GO" id="GO:0009881">
    <property type="term" value="F:photoreceptor activity"/>
    <property type="evidence" value="ECO:0007669"/>
    <property type="project" value="UniProtKB-KW"/>
</dbReference>
<dbReference type="InterPro" id="IPR000014">
    <property type="entry name" value="PAS"/>
</dbReference>
<dbReference type="PROSITE" id="PS50112">
    <property type="entry name" value="PAS"/>
    <property type="match status" value="1"/>
</dbReference>
<evidence type="ECO:0000256" key="5">
    <source>
        <dbReference type="ARBA" id="ARBA00022991"/>
    </source>
</evidence>
<organism evidence="10 11">
    <name type="scientific">Genlisea aurea</name>
    <dbReference type="NCBI Taxonomy" id="192259"/>
    <lineage>
        <taxon>Eukaryota</taxon>
        <taxon>Viridiplantae</taxon>
        <taxon>Streptophyta</taxon>
        <taxon>Embryophyta</taxon>
        <taxon>Tracheophyta</taxon>
        <taxon>Spermatophyta</taxon>
        <taxon>Magnoliopsida</taxon>
        <taxon>eudicotyledons</taxon>
        <taxon>Gunneridae</taxon>
        <taxon>Pentapetalae</taxon>
        <taxon>asterids</taxon>
        <taxon>lamiids</taxon>
        <taxon>Lamiales</taxon>
        <taxon>Lentibulariaceae</taxon>
        <taxon>Genlisea</taxon>
    </lineage>
</organism>
<dbReference type="GO" id="GO:0005634">
    <property type="term" value="C:nucleus"/>
    <property type="evidence" value="ECO:0007669"/>
    <property type="project" value="TreeGrafter"/>
</dbReference>
<dbReference type="NCBIfam" id="TIGR00229">
    <property type="entry name" value="sensory_box"/>
    <property type="match status" value="1"/>
</dbReference>
<dbReference type="PANTHER" id="PTHR47429:SF8">
    <property type="entry name" value="PHOTOTROPIN-1-LIKE"/>
    <property type="match status" value="1"/>
</dbReference>
<evidence type="ECO:0000259" key="9">
    <source>
        <dbReference type="PROSITE" id="PS50113"/>
    </source>
</evidence>
<dbReference type="AlphaFoldDB" id="S8CH47"/>
<dbReference type="InterPro" id="IPR000700">
    <property type="entry name" value="PAS-assoc_C"/>
</dbReference>
<dbReference type="SUPFAM" id="SSF55785">
    <property type="entry name" value="PYP-like sensor domain (PAS domain)"/>
    <property type="match status" value="1"/>
</dbReference>
<comment type="caution">
    <text evidence="10">The sequence shown here is derived from an EMBL/GenBank/DDBJ whole genome shotgun (WGS) entry which is preliminary data.</text>
</comment>
<protein>
    <submittedName>
        <fullName evidence="10">Phototropin-1</fullName>
    </submittedName>
</protein>
<keyword evidence="11" id="KW-1185">Reference proteome</keyword>
<dbReference type="InterPro" id="IPR001610">
    <property type="entry name" value="PAC"/>
</dbReference>
<gene>
    <name evidence="10" type="ORF">M569_08592</name>
</gene>
<feature type="region of interest" description="Disordered" evidence="7">
    <location>
        <begin position="78"/>
        <end position="121"/>
    </location>
</feature>
<dbReference type="EMBL" id="AUSU01003817">
    <property type="protein sequence ID" value="EPS66185.1"/>
    <property type="molecule type" value="Genomic_DNA"/>
</dbReference>
<evidence type="ECO:0000256" key="6">
    <source>
        <dbReference type="ARBA" id="ARBA00023170"/>
    </source>
</evidence>
<evidence type="ECO:0000313" key="10">
    <source>
        <dbReference type="EMBL" id="EPS66185.1"/>
    </source>
</evidence>
<evidence type="ECO:0000256" key="7">
    <source>
        <dbReference type="SAM" id="MobiDB-lite"/>
    </source>
</evidence>
<dbReference type="SMART" id="SM00086">
    <property type="entry name" value="PAC"/>
    <property type="match status" value="1"/>
</dbReference>
<sequence length="263" mass="28846">LPRDHRGSLEVFNPSAGDGRSSPVFKSPEVNWQSWETDANLRPHSPEPVVTSWMALNDPPAEDGAAAQRAAEWGLVLETDQQTGKPQGVKVRTSGDDAAGNSVRSSAEMSDDGTTKPRGLPRVSEDLKDALSTFQQTFVVSDATKPDHPILYASAGFFKMTGYTSKEVIGRNCRFLQGKETNPDDVAKIREALEKGNSYCGRLLNYKKDGTPFWNLLTIAPIKHDNGQVLKYIGMQIEVSKHTEGAKESVVRPNGLSESLIRY</sequence>
<keyword evidence="3" id="KW-0285">Flavoprotein</keyword>
<evidence type="ECO:0000313" key="11">
    <source>
        <dbReference type="Proteomes" id="UP000015453"/>
    </source>
</evidence>
<feature type="non-terminal residue" evidence="10">
    <location>
        <position position="263"/>
    </location>
</feature>
<dbReference type="PROSITE" id="PS50113">
    <property type="entry name" value="PAC"/>
    <property type="match status" value="1"/>
</dbReference>
<dbReference type="Gene3D" id="3.30.450.20">
    <property type="entry name" value="PAS domain"/>
    <property type="match status" value="1"/>
</dbReference>
<dbReference type="InterPro" id="IPR035965">
    <property type="entry name" value="PAS-like_dom_sf"/>
</dbReference>
<dbReference type="CDD" id="cd00130">
    <property type="entry name" value="PAS"/>
    <property type="match status" value="1"/>
</dbReference>
<evidence type="ECO:0000259" key="8">
    <source>
        <dbReference type="PROSITE" id="PS50112"/>
    </source>
</evidence>
<keyword evidence="5" id="KW-0157">Chromophore</keyword>
<evidence type="ECO:0000256" key="2">
    <source>
        <dbReference type="ARBA" id="ARBA00022606"/>
    </source>
</evidence>
<dbReference type="Proteomes" id="UP000015453">
    <property type="component" value="Unassembled WGS sequence"/>
</dbReference>
<feature type="non-terminal residue" evidence="10">
    <location>
        <position position="1"/>
    </location>
</feature>
<dbReference type="OrthoDB" id="432483at2759"/>